<comment type="cofactor">
    <cofactor evidence="1">
        <name>pyridoxal 5'-phosphate</name>
        <dbReference type="ChEBI" id="CHEBI:597326"/>
    </cofactor>
</comment>
<dbReference type="GO" id="GO:0016212">
    <property type="term" value="F:kynurenine-oxoglutarate transaminase activity"/>
    <property type="evidence" value="ECO:0007669"/>
    <property type="project" value="TreeGrafter"/>
</dbReference>
<dbReference type="GO" id="GO:0005737">
    <property type="term" value="C:cytoplasm"/>
    <property type="evidence" value="ECO:0007669"/>
    <property type="project" value="TreeGrafter"/>
</dbReference>
<keyword evidence="4" id="KW-0663">Pyridoxal phosphate</keyword>
<gene>
    <name evidence="6" type="ORF">BW34_00620</name>
</gene>
<accession>A0A031G0J2</accession>
<dbReference type="CDD" id="cd00609">
    <property type="entry name" value="AAT_like"/>
    <property type="match status" value="1"/>
</dbReference>
<evidence type="ECO:0000256" key="1">
    <source>
        <dbReference type="ARBA" id="ARBA00001933"/>
    </source>
</evidence>
<evidence type="ECO:0000313" key="6">
    <source>
        <dbReference type="EMBL" id="EZP29986.1"/>
    </source>
</evidence>
<dbReference type="eggNOG" id="COG0436">
    <property type="taxonomic scope" value="Bacteria"/>
</dbReference>
<dbReference type="SUPFAM" id="SSF53383">
    <property type="entry name" value="PLP-dependent transferases"/>
    <property type="match status" value="1"/>
</dbReference>
<dbReference type="Pfam" id="PF00155">
    <property type="entry name" value="Aminotran_1_2"/>
    <property type="match status" value="1"/>
</dbReference>
<name>A0A031G0J2_9MICO</name>
<evidence type="ECO:0000256" key="2">
    <source>
        <dbReference type="ARBA" id="ARBA00022576"/>
    </source>
</evidence>
<keyword evidence="3 6" id="KW-0808">Transferase</keyword>
<evidence type="ECO:0000256" key="4">
    <source>
        <dbReference type="ARBA" id="ARBA00022898"/>
    </source>
</evidence>
<reference evidence="6 7" key="1">
    <citation type="submission" date="2014-03" db="EMBL/GenBank/DDBJ databases">
        <title>Draft Genome Sequences of 13 Willow Endophytes.</title>
        <authorList>
            <person name="Gan H.Y."/>
            <person name="Gan H.M."/>
            <person name="Savka M.A."/>
            <person name="Hudson A.O."/>
        </authorList>
    </citation>
    <scope>NUCLEOTIDE SEQUENCE [LARGE SCALE GENOMIC DNA]</scope>
    <source>
        <strain evidence="6 7">RIT293</strain>
    </source>
</reference>
<dbReference type="Proteomes" id="UP000024001">
    <property type="component" value="Unassembled WGS sequence"/>
</dbReference>
<proteinExistence type="predicted"/>
<dbReference type="GO" id="GO:0030170">
    <property type="term" value="F:pyridoxal phosphate binding"/>
    <property type="evidence" value="ECO:0007669"/>
    <property type="project" value="InterPro"/>
</dbReference>
<comment type="caution">
    <text evidence="6">The sequence shown here is derived from an EMBL/GenBank/DDBJ whole genome shotgun (WGS) entry which is preliminary data.</text>
</comment>
<dbReference type="AlphaFoldDB" id="A0A031G0J2"/>
<dbReference type="Gene3D" id="3.40.640.10">
    <property type="entry name" value="Type I PLP-dependent aspartate aminotransferase-like (Major domain)"/>
    <property type="match status" value="1"/>
</dbReference>
<evidence type="ECO:0000259" key="5">
    <source>
        <dbReference type="Pfam" id="PF00155"/>
    </source>
</evidence>
<dbReference type="InterPro" id="IPR004839">
    <property type="entry name" value="Aminotransferase_I/II_large"/>
</dbReference>
<dbReference type="InterPro" id="IPR015424">
    <property type="entry name" value="PyrdxlP-dep_Trfase"/>
</dbReference>
<dbReference type="PANTHER" id="PTHR43807">
    <property type="entry name" value="FI04487P"/>
    <property type="match status" value="1"/>
</dbReference>
<keyword evidence="2 6" id="KW-0032">Aminotransferase</keyword>
<evidence type="ECO:0000256" key="3">
    <source>
        <dbReference type="ARBA" id="ARBA00022679"/>
    </source>
</evidence>
<dbReference type="InterPro" id="IPR015422">
    <property type="entry name" value="PyrdxlP-dep_Trfase_small"/>
</dbReference>
<keyword evidence="7" id="KW-1185">Reference proteome</keyword>
<dbReference type="PANTHER" id="PTHR43807:SF20">
    <property type="entry name" value="FI04487P"/>
    <property type="match status" value="1"/>
</dbReference>
<organism evidence="6 7">
    <name type="scientific">Microbacterium oleivorans</name>
    <dbReference type="NCBI Taxonomy" id="273677"/>
    <lineage>
        <taxon>Bacteria</taxon>
        <taxon>Bacillati</taxon>
        <taxon>Actinomycetota</taxon>
        <taxon>Actinomycetes</taxon>
        <taxon>Micrococcales</taxon>
        <taxon>Microbacteriaceae</taxon>
        <taxon>Microbacterium</taxon>
    </lineage>
</organism>
<evidence type="ECO:0000313" key="7">
    <source>
        <dbReference type="Proteomes" id="UP000024001"/>
    </source>
</evidence>
<dbReference type="Gene3D" id="3.90.1150.10">
    <property type="entry name" value="Aspartate Aminotransferase, domain 1"/>
    <property type="match status" value="1"/>
</dbReference>
<feature type="domain" description="Aminotransferase class I/classII large" evidence="5">
    <location>
        <begin position="59"/>
        <end position="415"/>
    </location>
</feature>
<sequence>MGVDDSPGRPDADRRYAERVLHISGAWQRAARGAGLLSPDGALAPTIFAEITAAAVRHDAVNLGQGFPDEDGPIEVLDAATEAIRSGVNQYPPGRGMPVLRDAIADHQHRFYGIDLDPEREILVTAGATEALTAALLALLDGPEDEVVVFEPYYDSYAAAIALAGARLVPVPLRWPALEPDLDDLRAAVSDRTRIILVNDPHNPTGTMFTADVRQEIVLLAERHDALIVTDEVYEHLVMGAAHTPISTLPGAAGRTLTISSGGKTFRTTGWKVGWVSGPADLVDAVLAVKQYLTYVNGAPFQPAIAVGLGLPDTYFDDLAATQRERRDLLGAGLTAAGFDVSIPAGSYFTVADVRPMMAPGEDASDICRALPERVGVAAIPLTAFVTAEHRAQYSSLVRFAACKRTDVIAEAARRLAASAL</sequence>
<dbReference type="InterPro" id="IPR015421">
    <property type="entry name" value="PyrdxlP-dep_Trfase_major"/>
</dbReference>
<dbReference type="EMBL" id="JFYO01000001">
    <property type="protein sequence ID" value="EZP29986.1"/>
    <property type="molecule type" value="Genomic_DNA"/>
</dbReference>
<dbReference type="InterPro" id="IPR051326">
    <property type="entry name" value="Kynurenine-oxoglutarate_AT"/>
</dbReference>
<dbReference type="PATRIC" id="fig|273677.3.peg.606"/>
<protein>
    <submittedName>
        <fullName evidence="6">Aspartate/tyrosine/aromatic aminotransferase</fullName>
    </submittedName>
</protein>